<organism evidence="1 2">
    <name type="scientific">Steinernema glaseri</name>
    <dbReference type="NCBI Taxonomy" id="37863"/>
    <lineage>
        <taxon>Eukaryota</taxon>
        <taxon>Metazoa</taxon>
        <taxon>Ecdysozoa</taxon>
        <taxon>Nematoda</taxon>
        <taxon>Chromadorea</taxon>
        <taxon>Rhabditida</taxon>
        <taxon>Tylenchina</taxon>
        <taxon>Panagrolaimomorpha</taxon>
        <taxon>Strongyloidoidea</taxon>
        <taxon>Steinernematidae</taxon>
        <taxon>Steinernema</taxon>
    </lineage>
</organism>
<dbReference type="WBParaSite" id="L893_g4116.t1">
    <property type="protein sequence ID" value="L893_g4116.t1"/>
    <property type="gene ID" value="L893_g4116"/>
</dbReference>
<reference evidence="2" key="1">
    <citation type="submission" date="2016-11" db="UniProtKB">
        <authorList>
            <consortium name="WormBaseParasite"/>
        </authorList>
    </citation>
    <scope>IDENTIFICATION</scope>
</reference>
<keyword evidence="1" id="KW-1185">Reference proteome</keyword>
<name>A0A1I8ABQ6_9BILA</name>
<dbReference type="AlphaFoldDB" id="A0A1I8ABQ6"/>
<sequence length="73" mass="8517">MYKSLHAEDAEVRDDDLVLLDEDILRPKVFVQDLLRVQSSTLFYVVHVELLDGYFTEMFSAVDLNKYRECATS</sequence>
<evidence type="ECO:0000313" key="2">
    <source>
        <dbReference type="WBParaSite" id="L893_g4116.t1"/>
    </source>
</evidence>
<dbReference type="Proteomes" id="UP000095287">
    <property type="component" value="Unplaced"/>
</dbReference>
<accession>A0A1I8ABQ6</accession>
<protein>
    <submittedName>
        <fullName evidence="2">FERM domain-containing protein</fullName>
    </submittedName>
</protein>
<proteinExistence type="predicted"/>
<evidence type="ECO:0000313" key="1">
    <source>
        <dbReference type="Proteomes" id="UP000095287"/>
    </source>
</evidence>